<gene>
    <name evidence="2" type="ORF">ALQ29_02987</name>
</gene>
<dbReference type="EMBL" id="RBQF01000213">
    <property type="protein sequence ID" value="RMP07432.1"/>
    <property type="molecule type" value="Genomic_DNA"/>
</dbReference>
<keyword evidence="3" id="KW-1185">Reference proteome</keyword>
<dbReference type="AlphaFoldDB" id="A0A3M3WZS3"/>
<dbReference type="Proteomes" id="UP000276587">
    <property type="component" value="Unassembled WGS sequence"/>
</dbReference>
<accession>A0A3M3WZS3</accession>
<comment type="caution">
    <text evidence="2">The sequence shown here is derived from an EMBL/GenBank/DDBJ whole genome shotgun (WGS) entry which is preliminary data.</text>
</comment>
<evidence type="ECO:0000313" key="2">
    <source>
        <dbReference type="EMBL" id="RMP07432.1"/>
    </source>
</evidence>
<evidence type="ECO:0000313" key="3">
    <source>
        <dbReference type="Proteomes" id="UP000276587"/>
    </source>
</evidence>
<evidence type="ECO:0000256" key="1">
    <source>
        <dbReference type="SAM" id="Coils"/>
    </source>
</evidence>
<name>A0A3M3WZS3_PSEMA</name>
<sequence>MTSLDLMKTQVHDAEKKLQNLDIELQTLIFDPASPASINAAIVEVNELIDSHCAGFSENAILKPMVDQLKSQYIEIILERASSAHRKTDS</sequence>
<feature type="coiled-coil region" evidence="1">
    <location>
        <begin position="4"/>
        <end position="31"/>
    </location>
</feature>
<organism evidence="2 3">
    <name type="scientific">Pseudomonas marginalis pv. marginalis</name>
    <dbReference type="NCBI Taxonomy" id="97473"/>
    <lineage>
        <taxon>Bacteria</taxon>
        <taxon>Pseudomonadati</taxon>
        <taxon>Pseudomonadota</taxon>
        <taxon>Gammaproteobacteria</taxon>
        <taxon>Pseudomonadales</taxon>
        <taxon>Pseudomonadaceae</taxon>
        <taxon>Pseudomonas</taxon>
    </lineage>
</organism>
<protein>
    <submittedName>
        <fullName evidence="2">Uncharacterized protein</fullName>
    </submittedName>
</protein>
<proteinExistence type="predicted"/>
<dbReference type="RefSeq" id="WP_064055512.1">
    <property type="nucleotide sequence ID" value="NZ_RBPW01000069.1"/>
</dbReference>
<reference evidence="2 3" key="1">
    <citation type="submission" date="2018-08" db="EMBL/GenBank/DDBJ databases">
        <title>Recombination of ecologically and evolutionarily significant loci maintains genetic cohesion in the Pseudomonas syringae species complex.</title>
        <authorList>
            <person name="Dillon M."/>
            <person name="Thakur S."/>
            <person name="Almeida R.N.D."/>
            <person name="Weir B.S."/>
            <person name="Guttman D.S."/>
        </authorList>
    </citation>
    <scope>NUCLEOTIDE SEQUENCE [LARGE SCALE GENOMIC DNA]</scope>
    <source>
        <strain evidence="2 3">ICMP 3555</strain>
    </source>
</reference>
<keyword evidence="1" id="KW-0175">Coiled coil</keyword>